<dbReference type="EMBL" id="CAJHUC010000347">
    <property type="protein sequence ID" value="CAD7695468.1"/>
    <property type="molecule type" value="Genomic_DNA"/>
</dbReference>
<comment type="caution">
    <text evidence="2">The sequence shown here is derived from an EMBL/GenBank/DDBJ whole genome shotgun (WGS) entry which is preliminary data.</text>
</comment>
<feature type="region of interest" description="Disordered" evidence="1">
    <location>
        <begin position="77"/>
        <end position="101"/>
    </location>
</feature>
<reference evidence="2" key="1">
    <citation type="submission" date="2020-12" db="EMBL/GenBank/DDBJ databases">
        <authorList>
            <person name="Iha C."/>
        </authorList>
    </citation>
    <scope>NUCLEOTIDE SEQUENCE</scope>
</reference>
<name>A0A8S1IVW2_9CHLO</name>
<protein>
    <submittedName>
        <fullName evidence="2">Uncharacterized protein</fullName>
    </submittedName>
</protein>
<accession>A0A8S1IVW2</accession>
<dbReference type="Proteomes" id="UP000708148">
    <property type="component" value="Unassembled WGS sequence"/>
</dbReference>
<proteinExistence type="predicted"/>
<evidence type="ECO:0000256" key="1">
    <source>
        <dbReference type="SAM" id="MobiDB-lite"/>
    </source>
</evidence>
<evidence type="ECO:0000313" key="2">
    <source>
        <dbReference type="EMBL" id="CAD7695468.1"/>
    </source>
</evidence>
<organism evidence="2 3">
    <name type="scientific">Ostreobium quekettii</name>
    <dbReference type="NCBI Taxonomy" id="121088"/>
    <lineage>
        <taxon>Eukaryota</taxon>
        <taxon>Viridiplantae</taxon>
        <taxon>Chlorophyta</taxon>
        <taxon>core chlorophytes</taxon>
        <taxon>Ulvophyceae</taxon>
        <taxon>TCBD clade</taxon>
        <taxon>Bryopsidales</taxon>
        <taxon>Ostreobineae</taxon>
        <taxon>Ostreobiaceae</taxon>
        <taxon>Ostreobium</taxon>
    </lineage>
</organism>
<sequence length="101" mass="10943">MLCYATLFRYFTVSCAIGPLFVNGCSEEALASPRTHCVYSCGILLLLHGLKMLLPCLAIPGMFFHFFSGGMELGSQVDPRGGSASGERKPGFSCELPEWDS</sequence>
<gene>
    <name evidence="2" type="ORF">OSTQU699_LOCUS829</name>
</gene>
<dbReference type="AlphaFoldDB" id="A0A8S1IVW2"/>
<keyword evidence="3" id="KW-1185">Reference proteome</keyword>
<evidence type="ECO:0000313" key="3">
    <source>
        <dbReference type="Proteomes" id="UP000708148"/>
    </source>
</evidence>